<dbReference type="AlphaFoldDB" id="A0A383VML7"/>
<feature type="transmembrane region" description="Helical" evidence="7">
    <location>
        <begin position="178"/>
        <end position="200"/>
    </location>
</feature>
<proteinExistence type="predicted"/>
<feature type="transmembrane region" description="Helical" evidence="7">
    <location>
        <begin position="282"/>
        <end position="303"/>
    </location>
</feature>
<evidence type="ECO:0000256" key="4">
    <source>
        <dbReference type="ARBA" id="ARBA00022737"/>
    </source>
</evidence>
<dbReference type="InterPro" id="IPR005282">
    <property type="entry name" value="LC_transporter"/>
</dbReference>
<dbReference type="Pfam" id="PF04193">
    <property type="entry name" value="PQ-loop"/>
    <property type="match status" value="2"/>
</dbReference>
<keyword evidence="6 7" id="KW-0472">Membrane</keyword>
<dbReference type="EMBL" id="FNXT01000687">
    <property type="protein sequence ID" value="SZX66140.1"/>
    <property type="molecule type" value="Genomic_DNA"/>
</dbReference>
<keyword evidence="2" id="KW-0813">Transport</keyword>
<accession>A0A383VML7</accession>
<organism evidence="8 9">
    <name type="scientific">Tetradesmus obliquus</name>
    <name type="common">Green alga</name>
    <name type="synonym">Acutodesmus obliquus</name>
    <dbReference type="NCBI Taxonomy" id="3088"/>
    <lineage>
        <taxon>Eukaryota</taxon>
        <taxon>Viridiplantae</taxon>
        <taxon>Chlorophyta</taxon>
        <taxon>core chlorophytes</taxon>
        <taxon>Chlorophyceae</taxon>
        <taxon>CS clade</taxon>
        <taxon>Sphaeropleales</taxon>
        <taxon>Scenedesmaceae</taxon>
        <taxon>Tetradesmus</taxon>
    </lineage>
</organism>
<dbReference type="PANTHER" id="PTHR13131:SF5">
    <property type="entry name" value="CYSTINOSIN"/>
    <property type="match status" value="1"/>
</dbReference>
<evidence type="ECO:0008006" key="10">
    <source>
        <dbReference type="Google" id="ProtNLM"/>
    </source>
</evidence>
<dbReference type="GO" id="GO:0005774">
    <property type="term" value="C:vacuolar membrane"/>
    <property type="evidence" value="ECO:0007669"/>
    <property type="project" value="TreeGrafter"/>
</dbReference>
<feature type="transmembrane region" description="Helical" evidence="7">
    <location>
        <begin position="146"/>
        <end position="166"/>
    </location>
</feature>
<evidence type="ECO:0000256" key="1">
    <source>
        <dbReference type="ARBA" id="ARBA00004127"/>
    </source>
</evidence>
<dbReference type="NCBIfam" id="TIGR00951">
    <property type="entry name" value="2A43"/>
    <property type="match status" value="1"/>
</dbReference>
<evidence type="ECO:0000313" key="8">
    <source>
        <dbReference type="EMBL" id="SZX66140.1"/>
    </source>
</evidence>
<dbReference type="InterPro" id="IPR006603">
    <property type="entry name" value="PQ-loop_rpt"/>
</dbReference>
<feature type="transmembrane region" description="Helical" evidence="7">
    <location>
        <begin position="70"/>
        <end position="89"/>
    </location>
</feature>
<dbReference type="SMART" id="SM00679">
    <property type="entry name" value="CTNS"/>
    <property type="match status" value="2"/>
</dbReference>
<gene>
    <name evidence="8" type="ORF">BQ4739_LOCUS6579</name>
</gene>
<sequence>MQEDCNSLAAPLLPTAKAQDGGPPGFLQAHRKAVLRTVVIAGILSGAAVLKSLLPVSKSLPCPYCSISSYIGWTYFLMWSISFYPQLLINWRRKSVAGVSFDYLAFNVAGFACYSVFNLALKFSPVVQQEYHSRFGPVNPVELNDVFFGLHALLLSLLLAGQCLFYKRAPQQRLSSPTLLALGLAGMAAGGFAGMLWLRGEGQAPFTWLDLCYMCSFVKMGVTLVKYIPQVHMNNTRQSTEGWSIDNVLLDLGGGLLSTGQLLVTCQVLHDYSPVLGNPIKFGLGLISFGFDIIFILQHYVWYRHQSPAVVAAVVLQQGGEAAA</sequence>
<evidence type="ECO:0000256" key="7">
    <source>
        <dbReference type="SAM" id="Phobius"/>
    </source>
</evidence>
<evidence type="ECO:0000256" key="5">
    <source>
        <dbReference type="ARBA" id="ARBA00022989"/>
    </source>
</evidence>
<feature type="transmembrane region" description="Helical" evidence="7">
    <location>
        <begin position="33"/>
        <end position="50"/>
    </location>
</feature>
<keyword evidence="9" id="KW-1185">Reference proteome</keyword>
<dbReference type="Proteomes" id="UP000256970">
    <property type="component" value="Unassembled WGS sequence"/>
</dbReference>
<comment type="subcellular location">
    <subcellularLocation>
        <location evidence="1">Endomembrane system</location>
        <topology evidence="1">Multi-pass membrane protein</topology>
    </subcellularLocation>
</comment>
<keyword evidence="4" id="KW-0677">Repeat</keyword>
<keyword evidence="3 7" id="KW-0812">Transmembrane</keyword>
<dbReference type="PANTHER" id="PTHR13131">
    <property type="entry name" value="CYSTINOSIN"/>
    <property type="match status" value="1"/>
</dbReference>
<protein>
    <recommendedName>
        <fullName evidence="10">Cystinosin</fullName>
    </recommendedName>
</protein>
<evidence type="ECO:0000256" key="6">
    <source>
        <dbReference type="ARBA" id="ARBA00023136"/>
    </source>
</evidence>
<feature type="transmembrane region" description="Helical" evidence="7">
    <location>
        <begin position="206"/>
        <end position="228"/>
    </location>
</feature>
<evidence type="ECO:0000256" key="3">
    <source>
        <dbReference type="ARBA" id="ARBA00022692"/>
    </source>
</evidence>
<dbReference type="GO" id="GO:0012505">
    <property type="term" value="C:endomembrane system"/>
    <property type="evidence" value="ECO:0007669"/>
    <property type="project" value="UniProtKB-SubCell"/>
</dbReference>
<name>A0A383VML7_TETOB</name>
<feature type="transmembrane region" description="Helical" evidence="7">
    <location>
        <begin position="101"/>
        <end position="121"/>
    </location>
</feature>
<evidence type="ECO:0000256" key="2">
    <source>
        <dbReference type="ARBA" id="ARBA00022448"/>
    </source>
</evidence>
<dbReference type="GO" id="GO:0015184">
    <property type="term" value="F:L-cystine transmembrane transporter activity"/>
    <property type="evidence" value="ECO:0007669"/>
    <property type="project" value="TreeGrafter"/>
</dbReference>
<dbReference type="Gene3D" id="1.20.1280.290">
    <property type="match status" value="1"/>
</dbReference>
<reference evidence="8 9" key="1">
    <citation type="submission" date="2016-10" db="EMBL/GenBank/DDBJ databases">
        <authorList>
            <person name="Cai Z."/>
        </authorList>
    </citation>
    <scope>NUCLEOTIDE SEQUENCE [LARGE SCALE GENOMIC DNA]</scope>
</reference>
<keyword evidence="5 7" id="KW-1133">Transmembrane helix</keyword>
<evidence type="ECO:0000313" key="9">
    <source>
        <dbReference type="Proteomes" id="UP000256970"/>
    </source>
</evidence>